<protein>
    <recommendedName>
        <fullName evidence="6">Glycosyltransferase family 92 protein</fullName>
        <ecNumber evidence="6">2.4.1.-</ecNumber>
    </recommendedName>
</protein>
<evidence type="ECO:0000313" key="8">
    <source>
        <dbReference type="Proteomes" id="UP000035682"/>
    </source>
</evidence>
<keyword evidence="3 6" id="KW-0328">Glycosyltransferase</keyword>
<evidence type="ECO:0000313" key="9">
    <source>
        <dbReference type="WBParaSite" id="SRAE_2000472000.1"/>
    </source>
</evidence>
<dbReference type="PANTHER" id="PTHR47024:SF1">
    <property type="entry name" value="GLYCOSYLTRANSFERASE FAMILY 92 PROTEIN"/>
    <property type="match status" value="1"/>
</dbReference>
<organism evidence="7">
    <name type="scientific">Strongyloides ratti</name>
    <name type="common">Parasitic roundworm</name>
    <dbReference type="NCBI Taxonomy" id="34506"/>
    <lineage>
        <taxon>Eukaryota</taxon>
        <taxon>Metazoa</taxon>
        <taxon>Ecdysozoa</taxon>
        <taxon>Nematoda</taxon>
        <taxon>Chromadorea</taxon>
        <taxon>Rhabditida</taxon>
        <taxon>Tylenchina</taxon>
        <taxon>Panagrolaimomorpha</taxon>
        <taxon>Strongyloidoidea</taxon>
        <taxon>Strongyloididae</taxon>
        <taxon>Strongyloides</taxon>
    </lineage>
</organism>
<dbReference type="InterPro" id="IPR008166">
    <property type="entry name" value="Glyco_transf_92"/>
</dbReference>
<evidence type="ECO:0000256" key="3">
    <source>
        <dbReference type="ARBA" id="ARBA00022676"/>
    </source>
</evidence>
<comment type="similarity">
    <text evidence="2 6">Belongs to the glycosyltransferase 92 family.</text>
</comment>
<dbReference type="WormBase" id="SRAE_2000472000">
    <property type="protein sequence ID" value="SRP11678"/>
    <property type="gene ID" value="WBGene00264959"/>
</dbReference>
<dbReference type="Pfam" id="PF01697">
    <property type="entry name" value="Glyco_transf_92"/>
    <property type="match status" value="1"/>
</dbReference>
<proteinExistence type="inferred from homology"/>
<dbReference type="PANTHER" id="PTHR47024">
    <property type="entry name" value="BIOFILM ABSENT ON HEAD (AFTER YERSINIA EXPOSURE)-RELATED"/>
    <property type="match status" value="1"/>
</dbReference>
<keyword evidence="5" id="KW-0472">Membrane</keyword>
<dbReference type="GeneID" id="36382452"/>
<evidence type="ECO:0000256" key="6">
    <source>
        <dbReference type="RuleBase" id="RU366017"/>
    </source>
</evidence>
<reference evidence="9" key="2">
    <citation type="submission" date="2020-12" db="UniProtKB">
        <authorList>
            <consortium name="WormBaseParasite"/>
        </authorList>
    </citation>
    <scope>IDENTIFICATION</scope>
</reference>
<evidence type="ECO:0000256" key="4">
    <source>
        <dbReference type="ARBA" id="ARBA00022679"/>
    </source>
</evidence>
<keyword evidence="4 6" id="KW-0808">Transferase</keyword>
<dbReference type="GO" id="GO:0016757">
    <property type="term" value="F:glycosyltransferase activity"/>
    <property type="evidence" value="ECO:0007669"/>
    <property type="project" value="UniProtKB-UniRule"/>
</dbReference>
<name>A0A090N052_STRRB</name>
<dbReference type="RefSeq" id="XP_024509279.1">
    <property type="nucleotide sequence ID" value="XM_024643630.1"/>
</dbReference>
<dbReference type="Proteomes" id="UP000035682">
    <property type="component" value="Unplaced"/>
</dbReference>
<evidence type="ECO:0000313" key="7">
    <source>
        <dbReference type="EMBL" id="CEF70080.1"/>
    </source>
</evidence>
<keyword evidence="8" id="KW-1185">Reference proteome</keyword>
<dbReference type="WBParaSite" id="SRAE_2000472000.1">
    <property type="protein sequence ID" value="SRAE_2000472000.1"/>
    <property type="gene ID" value="WBGene00264959"/>
</dbReference>
<dbReference type="GO" id="GO:0016020">
    <property type="term" value="C:membrane"/>
    <property type="evidence" value="ECO:0007669"/>
    <property type="project" value="UniProtKB-SubCell"/>
</dbReference>
<evidence type="ECO:0000313" key="10">
    <source>
        <dbReference type="WormBase" id="SRAE_2000472000"/>
    </source>
</evidence>
<sequence>MGHCLNKYINKRPNNYLYIEINNKYYPGKIGIFDRAICKKFEHRCQMEVHYVNFNVPWKIAQKVTTVNIINIITKSKQVFNVSKESANSKPFNGLTICVPILYWYNNWLQMFLFLENWYREGNAKIILYYKSLSPEVYNLLRYYVKIKLVILYPVSNYPIKESMNPANLTHGMGSKIFLNTCMYKMNSKYISVMDIDEYFYIYSKNKKKQKILNFIKSAISRQPNKNFFNFESFHISYKNTIIDPSFNFHKKAYLSIDKKNVLGKSVMLTNKISHFGFHIPQFEKLSDGYRFSSNQAILLHARSNYILKKTKKLPEIEIINENERKNLNRRYILVEKQINMSLPFVYGPAMEKHLESCISMKARLKARVCFVIYDKCKNIMDKISKWIYSEDDLINYKNFTVFN</sequence>
<evidence type="ECO:0000256" key="5">
    <source>
        <dbReference type="ARBA" id="ARBA00023136"/>
    </source>
</evidence>
<dbReference type="EMBL" id="LN609529">
    <property type="protein sequence ID" value="CEF70080.1"/>
    <property type="molecule type" value="Genomic_DNA"/>
</dbReference>
<evidence type="ECO:0000256" key="2">
    <source>
        <dbReference type="ARBA" id="ARBA00007647"/>
    </source>
</evidence>
<dbReference type="AlphaFoldDB" id="A0A090N052"/>
<reference evidence="7 8" key="1">
    <citation type="submission" date="2014-09" db="EMBL/GenBank/DDBJ databases">
        <authorList>
            <person name="Martin A.A."/>
        </authorList>
    </citation>
    <scope>NUCLEOTIDE SEQUENCE</scope>
    <source>
        <strain evidence="8">ED321</strain>
        <strain evidence="7">ED321 Heterogonic</strain>
    </source>
</reference>
<gene>
    <name evidence="7 9 10" type="ORF">SRAE_2000472000</name>
</gene>
<comment type="subcellular location">
    <subcellularLocation>
        <location evidence="1">Membrane</location>
        <topology evidence="1">Single-pass membrane protein</topology>
    </subcellularLocation>
</comment>
<dbReference type="OrthoDB" id="5777994at2759"/>
<dbReference type="OMA" id="THEVRIF"/>
<dbReference type="EC" id="2.4.1.-" evidence="6"/>
<evidence type="ECO:0000256" key="1">
    <source>
        <dbReference type="ARBA" id="ARBA00004167"/>
    </source>
</evidence>
<dbReference type="CTD" id="36382452"/>
<accession>A0A090N052</accession>